<dbReference type="EMBL" id="ML976697">
    <property type="protein sequence ID" value="KAF1970930.1"/>
    <property type="molecule type" value="Genomic_DNA"/>
</dbReference>
<evidence type="ECO:0000313" key="2">
    <source>
        <dbReference type="Proteomes" id="UP000800036"/>
    </source>
</evidence>
<proteinExistence type="predicted"/>
<accession>A0A6A5V2L7</accession>
<keyword evidence="2" id="KW-1185">Reference proteome</keyword>
<dbReference type="Proteomes" id="UP000800036">
    <property type="component" value="Unassembled WGS sequence"/>
</dbReference>
<sequence length="183" mass="20804">MACGIRPPTRLASLLEERVSSYKIMELPSKRSHSPVRRLCEWKSSGACCKLPLCLKKTRVEWYHPLWLHGDIHRPGLLEKQRRKDGPSLTAYIPMITAHRRPVGRRGLAPPFLLPRRTGLDAYCQPEGLASVVFLIFPIVGRDLGLAELPALAQWFTIRTSSDAALHVVRRPRQVAQEKRYPP</sequence>
<protein>
    <submittedName>
        <fullName evidence="1">Uncharacterized protein</fullName>
    </submittedName>
</protein>
<organism evidence="1 2">
    <name type="scientific">Bimuria novae-zelandiae CBS 107.79</name>
    <dbReference type="NCBI Taxonomy" id="1447943"/>
    <lineage>
        <taxon>Eukaryota</taxon>
        <taxon>Fungi</taxon>
        <taxon>Dikarya</taxon>
        <taxon>Ascomycota</taxon>
        <taxon>Pezizomycotina</taxon>
        <taxon>Dothideomycetes</taxon>
        <taxon>Pleosporomycetidae</taxon>
        <taxon>Pleosporales</taxon>
        <taxon>Massarineae</taxon>
        <taxon>Didymosphaeriaceae</taxon>
        <taxon>Bimuria</taxon>
    </lineage>
</organism>
<name>A0A6A5V2L7_9PLEO</name>
<dbReference type="AlphaFoldDB" id="A0A6A5V2L7"/>
<gene>
    <name evidence="1" type="ORF">BU23DRAFT_570395</name>
</gene>
<evidence type="ECO:0000313" key="1">
    <source>
        <dbReference type="EMBL" id="KAF1970930.1"/>
    </source>
</evidence>
<reference evidence="1" key="1">
    <citation type="journal article" date="2020" name="Stud. Mycol.">
        <title>101 Dothideomycetes genomes: a test case for predicting lifestyles and emergence of pathogens.</title>
        <authorList>
            <person name="Haridas S."/>
            <person name="Albert R."/>
            <person name="Binder M."/>
            <person name="Bloem J."/>
            <person name="Labutti K."/>
            <person name="Salamov A."/>
            <person name="Andreopoulos B."/>
            <person name="Baker S."/>
            <person name="Barry K."/>
            <person name="Bills G."/>
            <person name="Bluhm B."/>
            <person name="Cannon C."/>
            <person name="Castanera R."/>
            <person name="Culley D."/>
            <person name="Daum C."/>
            <person name="Ezra D."/>
            <person name="Gonzalez J."/>
            <person name="Henrissat B."/>
            <person name="Kuo A."/>
            <person name="Liang C."/>
            <person name="Lipzen A."/>
            <person name="Lutzoni F."/>
            <person name="Magnuson J."/>
            <person name="Mondo S."/>
            <person name="Nolan M."/>
            <person name="Ohm R."/>
            <person name="Pangilinan J."/>
            <person name="Park H.-J."/>
            <person name="Ramirez L."/>
            <person name="Alfaro M."/>
            <person name="Sun H."/>
            <person name="Tritt A."/>
            <person name="Yoshinaga Y."/>
            <person name="Zwiers L.-H."/>
            <person name="Turgeon B."/>
            <person name="Goodwin S."/>
            <person name="Spatafora J."/>
            <person name="Crous P."/>
            <person name="Grigoriev I."/>
        </authorList>
    </citation>
    <scope>NUCLEOTIDE SEQUENCE</scope>
    <source>
        <strain evidence="1">CBS 107.79</strain>
    </source>
</reference>